<proteinExistence type="predicted"/>
<accession>A0A1Y6CG94</accession>
<dbReference type="STRING" id="1513793.SAMN06296036_12076"/>
<protein>
    <submittedName>
        <fullName evidence="1">Uncharacterized protein</fullName>
    </submittedName>
</protein>
<keyword evidence="2" id="KW-1185">Reference proteome</keyword>
<dbReference type="RefSeq" id="WP_132322865.1">
    <property type="nucleotide sequence ID" value="NZ_FWZT01000020.1"/>
</dbReference>
<sequence length="275" mass="30838">MKSLLFGAVALVGSALMIGLLIGPDDKVLVHNVDHDFSETSSSKTIATSPPSNPKEGLKQVRLDTATESAYSSHPKHYQDSRQNEATKPSKFILEKEQLISRVLRDLVGARALQALDIASIEEYLSTHQLQDFSSFRQTDFKQIKEIEPDISGLYEGVINFDDISAWIVKLALHIDSVEEPLRGELELKIMDENKAVLMNSQLQGSLDGLIQSFEKTKQGFSLIIFTHNKKSGKLLQLFFKKTRVDDVVIGNFYRPHKQQSGYTRPEPLILVRVG</sequence>
<name>A0A1Y6CG94_9BACT</name>
<reference evidence="2" key="1">
    <citation type="submission" date="2017-04" db="EMBL/GenBank/DDBJ databases">
        <authorList>
            <person name="Varghese N."/>
            <person name="Submissions S."/>
        </authorList>
    </citation>
    <scope>NUCLEOTIDE SEQUENCE [LARGE SCALE GENOMIC DNA]</scope>
    <source>
        <strain evidence="2">RKEM611</strain>
    </source>
</reference>
<dbReference type="Proteomes" id="UP000192907">
    <property type="component" value="Unassembled WGS sequence"/>
</dbReference>
<evidence type="ECO:0000313" key="1">
    <source>
        <dbReference type="EMBL" id="SMF60014.1"/>
    </source>
</evidence>
<dbReference type="EMBL" id="FWZT01000020">
    <property type="protein sequence ID" value="SMF60014.1"/>
    <property type="molecule type" value="Genomic_DNA"/>
</dbReference>
<organism evidence="1 2">
    <name type="scientific">Pseudobacteriovorax antillogorgiicola</name>
    <dbReference type="NCBI Taxonomy" id="1513793"/>
    <lineage>
        <taxon>Bacteria</taxon>
        <taxon>Pseudomonadati</taxon>
        <taxon>Bdellovibrionota</taxon>
        <taxon>Oligoflexia</taxon>
        <taxon>Oligoflexales</taxon>
        <taxon>Pseudobacteriovoracaceae</taxon>
        <taxon>Pseudobacteriovorax</taxon>
    </lineage>
</organism>
<evidence type="ECO:0000313" key="2">
    <source>
        <dbReference type="Proteomes" id="UP000192907"/>
    </source>
</evidence>
<dbReference type="AlphaFoldDB" id="A0A1Y6CG94"/>
<gene>
    <name evidence="1" type="ORF">SAMN06296036_12076</name>
</gene>